<evidence type="ECO:0000313" key="6">
    <source>
        <dbReference type="Proteomes" id="UP001152622"/>
    </source>
</evidence>
<keyword evidence="6" id="KW-1185">Reference proteome</keyword>
<feature type="domain" description="CRIB" evidence="4">
    <location>
        <begin position="31"/>
        <end position="45"/>
    </location>
</feature>
<dbReference type="GO" id="GO:0012505">
    <property type="term" value="C:endomembrane system"/>
    <property type="evidence" value="ECO:0007669"/>
    <property type="project" value="UniProtKB-SubCell"/>
</dbReference>
<dbReference type="GO" id="GO:0005886">
    <property type="term" value="C:plasma membrane"/>
    <property type="evidence" value="ECO:0007669"/>
    <property type="project" value="TreeGrafter"/>
</dbReference>
<dbReference type="GO" id="GO:0031274">
    <property type="term" value="P:positive regulation of pseudopodium assembly"/>
    <property type="evidence" value="ECO:0007669"/>
    <property type="project" value="TreeGrafter"/>
</dbReference>
<comment type="subcellular location">
    <subcellularLocation>
        <location evidence="1">Endomembrane system</location>
        <topology evidence="1">Peripheral membrane protein</topology>
    </subcellularLocation>
</comment>
<dbReference type="GO" id="GO:0005856">
    <property type="term" value="C:cytoskeleton"/>
    <property type="evidence" value="ECO:0007669"/>
    <property type="project" value="TreeGrafter"/>
</dbReference>
<dbReference type="InterPro" id="IPR029273">
    <property type="entry name" value="Cdc42_effect-like"/>
</dbReference>
<comment type="caution">
    <text evidence="5">The sequence shown here is derived from an EMBL/GenBank/DDBJ whole genome shotgun (WGS) entry which is preliminary data.</text>
</comment>
<feature type="compositionally biased region" description="Low complexity" evidence="3">
    <location>
        <begin position="210"/>
        <end position="219"/>
    </location>
</feature>
<dbReference type="OrthoDB" id="9948028at2759"/>
<name>A0A9Q1FXB6_SYNKA</name>
<evidence type="ECO:0000259" key="4">
    <source>
        <dbReference type="PROSITE" id="PS50108"/>
    </source>
</evidence>
<feature type="region of interest" description="Disordered" evidence="3">
    <location>
        <begin position="184"/>
        <end position="239"/>
    </location>
</feature>
<dbReference type="EMBL" id="JAINUF010000003">
    <property type="protein sequence ID" value="KAJ8369119.1"/>
    <property type="molecule type" value="Genomic_DNA"/>
</dbReference>
<dbReference type="GO" id="GO:0030838">
    <property type="term" value="P:positive regulation of actin filament polymerization"/>
    <property type="evidence" value="ECO:0007669"/>
    <property type="project" value="TreeGrafter"/>
</dbReference>
<dbReference type="Pfam" id="PF14957">
    <property type="entry name" value="BORG_CEP"/>
    <property type="match status" value="1"/>
</dbReference>
<dbReference type="SMART" id="SM00285">
    <property type="entry name" value="PBD"/>
    <property type="match status" value="1"/>
</dbReference>
<dbReference type="GO" id="GO:0008360">
    <property type="term" value="P:regulation of cell shape"/>
    <property type="evidence" value="ECO:0007669"/>
    <property type="project" value="TreeGrafter"/>
</dbReference>
<evidence type="ECO:0000256" key="1">
    <source>
        <dbReference type="ARBA" id="ARBA00004184"/>
    </source>
</evidence>
<reference evidence="5" key="1">
    <citation type="journal article" date="2023" name="Science">
        <title>Genome structures resolve the early diversification of teleost fishes.</title>
        <authorList>
            <person name="Parey E."/>
            <person name="Louis A."/>
            <person name="Montfort J."/>
            <person name="Bouchez O."/>
            <person name="Roques C."/>
            <person name="Iampietro C."/>
            <person name="Lluch J."/>
            <person name="Castinel A."/>
            <person name="Donnadieu C."/>
            <person name="Desvignes T."/>
            <person name="Floi Bucao C."/>
            <person name="Jouanno E."/>
            <person name="Wen M."/>
            <person name="Mejri S."/>
            <person name="Dirks R."/>
            <person name="Jansen H."/>
            <person name="Henkel C."/>
            <person name="Chen W.J."/>
            <person name="Zahm M."/>
            <person name="Cabau C."/>
            <person name="Klopp C."/>
            <person name="Thompson A.W."/>
            <person name="Robinson-Rechavi M."/>
            <person name="Braasch I."/>
            <person name="Lecointre G."/>
            <person name="Bobe J."/>
            <person name="Postlethwait J.H."/>
            <person name="Berthelot C."/>
            <person name="Roest Crollius H."/>
            <person name="Guiguen Y."/>
        </authorList>
    </citation>
    <scope>NUCLEOTIDE SEQUENCE</scope>
    <source>
        <strain evidence="5">WJC10195</strain>
    </source>
</reference>
<dbReference type="PANTHER" id="PTHR15344">
    <property type="entry name" value="CDC42 EFFECTOR PROTEIN BORG"/>
    <property type="match status" value="1"/>
</dbReference>
<organism evidence="5 6">
    <name type="scientific">Synaphobranchus kaupii</name>
    <name type="common">Kaup's arrowtooth eel</name>
    <dbReference type="NCBI Taxonomy" id="118154"/>
    <lineage>
        <taxon>Eukaryota</taxon>
        <taxon>Metazoa</taxon>
        <taxon>Chordata</taxon>
        <taxon>Craniata</taxon>
        <taxon>Vertebrata</taxon>
        <taxon>Euteleostomi</taxon>
        <taxon>Actinopterygii</taxon>
        <taxon>Neopterygii</taxon>
        <taxon>Teleostei</taxon>
        <taxon>Anguilliformes</taxon>
        <taxon>Synaphobranchidae</taxon>
        <taxon>Synaphobranchus</taxon>
    </lineage>
</organism>
<sequence>MPAKTPMYLKPSTPKRGKKLKLRDVLSSDMISPPLGDVRHSAHVGPEGEGDMFGDVGFLQGKLDMLPALSQPHVREHSMERRLEEVFPVETKYRHRPAHHTATLLKSTISMPVFVPPEQAPPKPPRLHLDETPPLPLQQQSPQQRSMSVCDTGVRMGEVRYREPCRDFAYGASIAAFPHLVPSSGSFSEASSEDSMLDGCPPLDQRRGLSLDSDAGLSSEDLRSERSESPAMPRSESFMGLDLDLGPSILEDVLRIMDRYKAAQEGCEL</sequence>
<dbReference type="GO" id="GO:0005737">
    <property type="term" value="C:cytoplasm"/>
    <property type="evidence" value="ECO:0007669"/>
    <property type="project" value="UniProtKB-ARBA"/>
</dbReference>
<dbReference type="GO" id="GO:0007266">
    <property type="term" value="P:Rho protein signal transduction"/>
    <property type="evidence" value="ECO:0007669"/>
    <property type="project" value="TreeGrafter"/>
</dbReference>
<protein>
    <recommendedName>
        <fullName evidence="4">CRIB domain-containing protein</fullName>
    </recommendedName>
</protein>
<evidence type="ECO:0000256" key="3">
    <source>
        <dbReference type="SAM" id="MobiDB-lite"/>
    </source>
</evidence>
<dbReference type="PANTHER" id="PTHR15344:SF2">
    <property type="entry name" value="CDC42 EFFECTOR PROTEIN 2"/>
    <property type="match status" value="1"/>
</dbReference>
<dbReference type="Pfam" id="PF00786">
    <property type="entry name" value="PBD"/>
    <property type="match status" value="1"/>
</dbReference>
<dbReference type="PROSITE" id="PS50108">
    <property type="entry name" value="CRIB"/>
    <property type="match status" value="1"/>
</dbReference>
<comment type="similarity">
    <text evidence="2">Belongs to the BORG/CEP family.</text>
</comment>
<dbReference type="InterPro" id="IPR000095">
    <property type="entry name" value="CRIB_dom"/>
</dbReference>
<dbReference type="Proteomes" id="UP001152622">
    <property type="component" value="Chromosome 3"/>
</dbReference>
<gene>
    <name evidence="5" type="ORF">SKAU_G00091470</name>
</gene>
<evidence type="ECO:0000256" key="2">
    <source>
        <dbReference type="ARBA" id="ARBA00010770"/>
    </source>
</evidence>
<dbReference type="AlphaFoldDB" id="A0A9Q1FXB6"/>
<dbReference type="GO" id="GO:0031267">
    <property type="term" value="F:small GTPase binding"/>
    <property type="evidence" value="ECO:0007669"/>
    <property type="project" value="TreeGrafter"/>
</dbReference>
<accession>A0A9Q1FXB6</accession>
<feature type="region of interest" description="Disordered" evidence="3">
    <location>
        <begin position="118"/>
        <end position="148"/>
    </location>
</feature>
<dbReference type="InterPro" id="IPR051296">
    <property type="entry name" value="Cdc42_Effector_BORG/CEP"/>
</dbReference>
<evidence type="ECO:0000313" key="5">
    <source>
        <dbReference type="EMBL" id="KAJ8369119.1"/>
    </source>
</evidence>
<proteinExistence type="inferred from homology"/>